<accession>A0A2N3VH33</accession>
<reference evidence="1 2" key="1">
    <citation type="submission" date="2017-12" db="EMBL/GenBank/DDBJ databases">
        <title>Sequencing the genomes of 1000 Actinobacteria strains.</title>
        <authorList>
            <person name="Klenk H.-P."/>
        </authorList>
    </citation>
    <scope>NUCLEOTIDE SEQUENCE [LARGE SCALE GENOMIC DNA]</scope>
    <source>
        <strain evidence="1 2">DSM 44489</strain>
    </source>
</reference>
<keyword evidence="2" id="KW-1185">Reference proteome</keyword>
<name>A0A2N3VH33_9NOCA</name>
<gene>
    <name evidence="1" type="ORF">ATK86_5382</name>
</gene>
<organism evidence="1 2">
    <name type="scientific">Nocardia fluminea</name>
    <dbReference type="NCBI Taxonomy" id="134984"/>
    <lineage>
        <taxon>Bacteria</taxon>
        <taxon>Bacillati</taxon>
        <taxon>Actinomycetota</taxon>
        <taxon>Actinomycetes</taxon>
        <taxon>Mycobacteriales</taxon>
        <taxon>Nocardiaceae</taxon>
        <taxon>Nocardia</taxon>
    </lineage>
</organism>
<comment type="caution">
    <text evidence="1">The sequence shown here is derived from an EMBL/GenBank/DDBJ whole genome shotgun (WGS) entry which is preliminary data.</text>
</comment>
<protein>
    <recommendedName>
        <fullName evidence="3">Tetratricopeptide repeat protein</fullName>
    </recommendedName>
</protein>
<dbReference type="RefSeq" id="WP_143876098.1">
    <property type="nucleotide sequence ID" value="NZ_PJMW01000002.1"/>
</dbReference>
<dbReference type="SUPFAM" id="SSF81901">
    <property type="entry name" value="HCP-like"/>
    <property type="match status" value="1"/>
</dbReference>
<dbReference type="InterPro" id="IPR011990">
    <property type="entry name" value="TPR-like_helical_dom_sf"/>
</dbReference>
<dbReference type="Gene3D" id="1.25.40.10">
    <property type="entry name" value="Tetratricopeptide repeat domain"/>
    <property type="match status" value="1"/>
</dbReference>
<dbReference type="OrthoDB" id="9826376at2"/>
<proteinExistence type="predicted"/>
<dbReference type="Proteomes" id="UP000233766">
    <property type="component" value="Unassembled WGS sequence"/>
</dbReference>
<dbReference type="AlphaFoldDB" id="A0A2N3VH33"/>
<evidence type="ECO:0000313" key="1">
    <source>
        <dbReference type="EMBL" id="PKV80942.1"/>
    </source>
</evidence>
<evidence type="ECO:0000313" key="2">
    <source>
        <dbReference type="Proteomes" id="UP000233766"/>
    </source>
</evidence>
<sequence length="170" mass="18970">MPEDDQARVRGYIEDFRVKAGSSALPTHRLDELVNAISADPGGGTEPLIHAMSEGRTLSRREQIVTLWESGKRAEAEQRALDAAAVGEPMALRDLINHHRRAADRERKEELARLASDHGDHQPLRTIAYRYERGGNGQRAAHFYQQGLERGDQQAGAELQRLKRALRGSS</sequence>
<dbReference type="EMBL" id="PJMW01000002">
    <property type="protein sequence ID" value="PKV80942.1"/>
    <property type="molecule type" value="Genomic_DNA"/>
</dbReference>
<evidence type="ECO:0008006" key="3">
    <source>
        <dbReference type="Google" id="ProtNLM"/>
    </source>
</evidence>